<comment type="caution">
    <text evidence="3">The sequence shown here is derived from an EMBL/GenBank/DDBJ whole genome shotgun (WGS) entry which is preliminary data.</text>
</comment>
<protein>
    <submittedName>
        <fullName evidence="3">Helix-turn-helix domain-containing protein</fullName>
    </submittedName>
</protein>
<dbReference type="EMBL" id="DXCQ01000026">
    <property type="protein sequence ID" value="HIY96556.1"/>
    <property type="molecule type" value="Genomic_DNA"/>
</dbReference>
<dbReference type="SMART" id="SM00530">
    <property type="entry name" value="HTH_XRE"/>
    <property type="match status" value="2"/>
</dbReference>
<name>A0A9D2CSE0_9FIRM</name>
<organism evidence="3 4">
    <name type="scientific">Candidatus Borkfalkia excrementigallinarum</name>
    <dbReference type="NCBI Taxonomy" id="2838506"/>
    <lineage>
        <taxon>Bacteria</taxon>
        <taxon>Bacillati</taxon>
        <taxon>Bacillota</taxon>
        <taxon>Clostridia</taxon>
        <taxon>Christensenellales</taxon>
        <taxon>Christensenellaceae</taxon>
        <taxon>Candidatus Borkfalkia</taxon>
    </lineage>
</organism>
<evidence type="ECO:0000313" key="3">
    <source>
        <dbReference type="EMBL" id="HIY96556.1"/>
    </source>
</evidence>
<evidence type="ECO:0000313" key="4">
    <source>
        <dbReference type="Proteomes" id="UP000886750"/>
    </source>
</evidence>
<dbReference type="GO" id="GO:0003677">
    <property type="term" value="F:DNA binding"/>
    <property type="evidence" value="ECO:0007669"/>
    <property type="project" value="UniProtKB-KW"/>
</dbReference>
<dbReference type="Proteomes" id="UP000886750">
    <property type="component" value="Unassembled WGS sequence"/>
</dbReference>
<keyword evidence="1" id="KW-0238">DNA-binding</keyword>
<feature type="domain" description="HTH cro/C1-type" evidence="2">
    <location>
        <begin position="25"/>
        <end position="65"/>
    </location>
</feature>
<dbReference type="PANTHER" id="PTHR46558">
    <property type="entry name" value="TRACRIPTIONAL REGULATORY PROTEIN-RELATED-RELATED"/>
    <property type="match status" value="1"/>
</dbReference>
<dbReference type="InterPro" id="IPR001387">
    <property type="entry name" value="Cro/C1-type_HTH"/>
</dbReference>
<dbReference type="PANTHER" id="PTHR46558:SF11">
    <property type="entry name" value="HTH-TYPE TRANSCRIPTIONAL REGULATOR XRE"/>
    <property type="match status" value="1"/>
</dbReference>
<evidence type="ECO:0000256" key="1">
    <source>
        <dbReference type="ARBA" id="ARBA00023125"/>
    </source>
</evidence>
<dbReference type="Pfam" id="PF13443">
    <property type="entry name" value="HTH_26"/>
    <property type="match status" value="1"/>
</dbReference>
<reference evidence="3" key="1">
    <citation type="journal article" date="2021" name="PeerJ">
        <title>Extensive microbial diversity within the chicken gut microbiome revealed by metagenomics and culture.</title>
        <authorList>
            <person name="Gilroy R."/>
            <person name="Ravi A."/>
            <person name="Getino M."/>
            <person name="Pursley I."/>
            <person name="Horton D.L."/>
            <person name="Alikhan N.F."/>
            <person name="Baker D."/>
            <person name="Gharbi K."/>
            <person name="Hall N."/>
            <person name="Watson M."/>
            <person name="Adriaenssens E.M."/>
            <person name="Foster-Nyarko E."/>
            <person name="Jarju S."/>
            <person name="Secka A."/>
            <person name="Antonio M."/>
            <person name="Oren A."/>
            <person name="Chaudhuri R.R."/>
            <person name="La Ragione R."/>
            <person name="Hildebrand F."/>
            <person name="Pallen M.J."/>
        </authorList>
    </citation>
    <scope>NUCLEOTIDE SEQUENCE</scope>
    <source>
        <strain evidence="3">1345</strain>
    </source>
</reference>
<dbReference type="CDD" id="cd00093">
    <property type="entry name" value="HTH_XRE"/>
    <property type="match status" value="1"/>
</dbReference>
<dbReference type="AlphaFoldDB" id="A0A9D2CSE0"/>
<evidence type="ECO:0000259" key="2">
    <source>
        <dbReference type="PROSITE" id="PS50943"/>
    </source>
</evidence>
<dbReference type="InterPro" id="IPR010982">
    <property type="entry name" value="Lambda_DNA-bd_dom_sf"/>
</dbReference>
<dbReference type="PROSITE" id="PS50943">
    <property type="entry name" value="HTH_CROC1"/>
    <property type="match status" value="1"/>
</dbReference>
<gene>
    <name evidence="3" type="ORF">H9729_02600</name>
</gene>
<dbReference type="SUPFAM" id="SSF47413">
    <property type="entry name" value="lambda repressor-like DNA-binding domains"/>
    <property type="match status" value="1"/>
</dbReference>
<accession>A0A9D2CSE0</accession>
<proteinExistence type="predicted"/>
<sequence length="146" mass="16961">MEEQIKIGERINELLLMKNIDNKTFANAIGVNISTVSRWKNNSKYMRLNQIIKIVEYFNCSVEFLVGRTDRILDFQPTECPPFYPHLINLLKTKGISRNKINKETRIKSSHFVDWKKGAAPHILSLIELADYLDITLDILVGREKL</sequence>
<reference evidence="3" key="2">
    <citation type="submission" date="2021-04" db="EMBL/GenBank/DDBJ databases">
        <authorList>
            <person name="Gilroy R."/>
        </authorList>
    </citation>
    <scope>NUCLEOTIDE SEQUENCE</scope>
    <source>
        <strain evidence="3">1345</strain>
    </source>
</reference>
<dbReference type="Gene3D" id="1.10.260.40">
    <property type="entry name" value="lambda repressor-like DNA-binding domains"/>
    <property type="match status" value="2"/>
</dbReference>